<dbReference type="SUPFAM" id="SSF48264">
    <property type="entry name" value="Cytochrome P450"/>
    <property type="match status" value="1"/>
</dbReference>
<gene>
    <name evidence="6" type="ORF">QJS04_geneDACA018466</name>
</gene>
<dbReference type="PANTHER" id="PTHR47944:SF16">
    <property type="entry name" value="CYTOCHROME P450 FAMILY 1 SUBFAMILY A POLYPEPTIDE 1"/>
    <property type="match status" value="1"/>
</dbReference>
<sequence length="189" mass="21313">MRKLQEEIERVVGLEQMVEESDFAKLKYLDIGVKEGFRIHPAALLMAPHMAMEDCVVMGYDIPKNLRVIMNVWAIGRDMGSWTDPEEFIPERFMDLNADVHGTDFRVIPFGSGRRRFPGVHLGMVFMRLVTAQLVLCFDQELLNSMSQEHGLGHGGGVLALRASQEQFADCWISASYLLISSVELLIGI</sequence>
<proteinExistence type="inferred from homology"/>
<evidence type="ECO:0000256" key="4">
    <source>
        <dbReference type="ARBA" id="ARBA00023002"/>
    </source>
</evidence>
<dbReference type="Gene3D" id="1.10.630.10">
    <property type="entry name" value="Cytochrome P450"/>
    <property type="match status" value="1"/>
</dbReference>
<dbReference type="InterPro" id="IPR001128">
    <property type="entry name" value="Cyt_P450"/>
</dbReference>
<reference evidence="6" key="2">
    <citation type="submission" date="2023-06" db="EMBL/GenBank/DDBJ databases">
        <authorList>
            <person name="Ma L."/>
            <person name="Liu K.-W."/>
            <person name="Li Z."/>
            <person name="Hsiao Y.-Y."/>
            <person name="Qi Y."/>
            <person name="Fu T."/>
            <person name="Tang G."/>
            <person name="Zhang D."/>
            <person name="Sun W.-H."/>
            <person name="Liu D.-K."/>
            <person name="Li Y."/>
            <person name="Chen G.-Z."/>
            <person name="Liu X.-D."/>
            <person name="Liao X.-Y."/>
            <person name="Jiang Y.-T."/>
            <person name="Yu X."/>
            <person name="Hao Y."/>
            <person name="Huang J."/>
            <person name="Zhao X.-W."/>
            <person name="Ke S."/>
            <person name="Chen Y.-Y."/>
            <person name="Wu W.-L."/>
            <person name="Hsu J.-L."/>
            <person name="Lin Y.-F."/>
            <person name="Huang M.-D."/>
            <person name="Li C.-Y."/>
            <person name="Huang L."/>
            <person name="Wang Z.-W."/>
            <person name="Zhao X."/>
            <person name="Zhong W.-Y."/>
            <person name="Peng D.-H."/>
            <person name="Ahmad S."/>
            <person name="Lan S."/>
            <person name="Zhang J.-S."/>
            <person name="Tsai W.-C."/>
            <person name="Van De Peer Y."/>
            <person name="Liu Z.-J."/>
        </authorList>
    </citation>
    <scope>NUCLEOTIDE SEQUENCE</scope>
    <source>
        <strain evidence="6">SCP</strain>
        <tissue evidence="6">Leaves</tissue>
    </source>
</reference>
<dbReference type="Pfam" id="PF00067">
    <property type="entry name" value="p450"/>
    <property type="match status" value="1"/>
</dbReference>
<dbReference type="InterPro" id="IPR036396">
    <property type="entry name" value="Cyt_P450_sf"/>
</dbReference>
<dbReference type="GO" id="GO:0005506">
    <property type="term" value="F:iron ion binding"/>
    <property type="evidence" value="ECO:0007669"/>
    <property type="project" value="InterPro"/>
</dbReference>
<dbReference type="EMBL" id="JAUJYN010000010">
    <property type="protein sequence ID" value="KAK1261753.1"/>
    <property type="molecule type" value="Genomic_DNA"/>
</dbReference>
<reference evidence="6" key="1">
    <citation type="journal article" date="2023" name="Nat. Commun.">
        <title>Diploid and tetraploid genomes of Acorus and the evolution of monocots.</title>
        <authorList>
            <person name="Ma L."/>
            <person name="Liu K.W."/>
            <person name="Li Z."/>
            <person name="Hsiao Y.Y."/>
            <person name="Qi Y."/>
            <person name="Fu T."/>
            <person name="Tang G.D."/>
            <person name="Zhang D."/>
            <person name="Sun W.H."/>
            <person name="Liu D.K."/>
            <person name="Li Y."/>
            <person name="Chen G.Z."/>
            <person name="Liu X.D."/>
            <person name="Liao X.Y."/>
            <person name="Jiang Y.T."/>
            <person name="Yu X."/>
            <person name="Hao Y."/>
            <person name="Huang J."/>
            <person name="Zhao X.W."/>
            <person name="Ke S."/>
            <person name="Chen Y.Y."/>
            <person name="Wu W.L."/>
            <person name="Hsu J.L."/>
            <person name="Lin Y.F."/>
            <person name="Huang M.D."/>
            <person name="Li C.Y."/>
            <person name="Huang L."/>
            <person name="Wang Z.W."/>
            <person name="Zhao X."/>
            <person name="Zhong W.Y."/>
            <person name="Peng D.H."/>
            <person name="Ahmad S."/>
            <person name="Lan S."/>
            <person name="Zhang J.S."/>
            <person name="Tsai W.C."/>
            <person name="Van de Peer Y."/>
            <person name="Liu Z.J."/>
        </authorList>
    </citation>
    <scope>NUCLEOTIDE SEQUENCE</scope>
    <source>
        <strain evidence="6">SCP</strain>
    </source>
</reference>
<organism evidence="6 7">
    <name type="scientific">Acorus gramineus</name>
    <name type="common">Dwarf sweet flag</name>
    <dbReference type="NCBI Taxonomy" id="55184"/>
    <lineage>
        <taxon>Eukaryota</taxon>
        <taxon>Viridiplantae</taxon>
        <taxon>Streptophyta</taxon>
        <taxon>Embryophyta</taxon>
        <taxon>Tracheophyta</taxon>
        <taxon>Spermatophyta</taxon>
        <taxon>Magnoliopsida</taxon>
        <taxon>Liliopsida</taxon>
        <taxon>Acoraceae</taxon>
        <taxon>Acorus</taxon>
    </lineage>
</organism>
<dbReference type="PANTHER" id="PTHR47944">
    <property type="entry name" value="CYTOCHROME P450 98A9"/>
    <property type="match status" value="1"/>
</dbReference>
<dbReference type="PRINTS" id="PR00463">
    <property type="entry name" value="EP450I"/>
</dbReference>
<dbReference type="AlphaFoldDB" id="A0AAV9ACA3"/>
<keyword evidence="3" id="KW-0479">Metal-binding</keyword>
<dbReference type="GO" id="GO:0004497">
    <property type="term" value="F:monooxygenase activity"/>
    <property type="evidence" value="ECO:0007669"/>
    <property type="project" value="InterPro"/>
</dbReference>
<evidence type="ECO:0000256" key="2">
    <source>
        <dbReference type="ARBA" id="ARBA00022617"/>
    </source>
</evidence>
<name>A0AAV9ACA3_ACOGR</name>
<protein>
    <submittedName>
        <fullName evidence="6">Cytochrome P450 98A1</fullName>
    </submittedName>
</protein>
<evidence type="ECO:0000256" key="3">
    <source>
        <dbReference type="ARBA" id="ARBA00022723"/>
    </source>
</evidence>
<keyword evidence="2" id="KW-0349">Heme</keyword>
<dbReference type="GO" id="GO:0020037">
    <property type="term" value="F:heme binding"/>
    <property type="evidence" value="ECO:0007669"/>
    <property type="project" value="InterPro"/>
</dbReference>
<keyword evidence="5" id="KW-0408">Iron</keyword>
<evidence type="ECO:0000313" key="7">
    <source>
        <dbReference type="Proteomes" id="UP001179952"/>
    </source>
</evidence>
<evidence type="ECO:0000256" key="5">
    <source>
        <dbReference type="ARBA" id="ARBA00023004"/>
    </source>
</evidence>
<evidence type="ECO:0000313" key="6">
    <source>
        <dbReference type="EMBL" id="KAK1261753.1"/>
    </source>
</evidence>
<comment type="similarity">
    <text evidence="1">Belongs to the cytochrome P450 family.</text>
</comment>
<dbReference type="GO" id="GO:0016705">
    <property type="term" value="F:oxidoreductase activity, acting on paired donors, with incorporation or reduction of molecular oxygen"/>
    <property type="evidence" value="ECO:0007669"/>
    <property type="project" value="InterPro"/>
</dbReference>
<accession>A0AAV9ACA3</accession>
<keyword evidence="4" id="KW-0560">Oxidoreductase</keyword>
<evidence type="ECO:0000256" key="1">
    <source>
        <dbReference type="ARBA" id="ARBA00010617"/>
    </source>
</evidence>
<comment type="caution">
    <text evidence="6">The sequence shown here is derived from an EMBL/GenBank/DDBJ whole genome shotgun (WGS) entry which is preliminary data.</text>
</comment>
<keyword evidence="7" id="KW-1185">Reference proteome</keyword>
<dbReference type="Proteomes" id="UP001179952">
    <property type="component" value="Unassembled WGS sequence"/>
</dbReference>
<dbReference type="InterPro" id="IPR002401">
    <property type="entry name" value="Cyt_P450_E_grp-I"/>
</dbReference>